<dbReference type="PANTHER" id="PTHR18901">
    <property type="entry name" value="2-DEOXYGLUCOSE-6-PHOSPHATE PHOSPHATASE 2"/>
    <property type="match status" value="1"/>
</dbReference>
<dbReference type="NCBIfam" id="TIGR01509">
    <property type="entry name" value="HAD-SF-IA-v3"/>
    <property type="match status" value="1"/>
</dbReference>
<accession>E7GUJ5</accession>
<dbReference type="EMBL" id="ADLQ01000109">
    <property type="protein sequence ID" value="EGA91552.1"/>
    <property type="molecule type" value="Genomic_DNA"/>
</dbReference>
<dbReference type="Gene3D" id="3.40.50.1000">
    <property type="entry name" value="HAD superfamily/HAD-like"/>
    <property type="match status" value="1"/>
</dbReference>
<dbReference type="AlphaFoldDB" id="E7GUJ5"/>
<dbReference type="eggNOG" id="COG0637">
    <property type="taxonomic scope" value="Bacteria"/>
</dbReference>
<dbReference type="RefSeq" id="WP_003505243.1">
    <property type="nucleotide sequence ID" value="NZ_GL834325.1"/>
</dbReference>
<dbReference type="Proteomes" id="UP000002970">
    <property type="component" value="Unassembled WGS sequence"/>
</dbReference>
<dbReference type="GO" id="GO:0016791">
    <property type="term" value="F:phosphatase activity"/>
    <property type="evidence" value="ECO:0007669"/>
    <property type="project" value="TreeGrafter"/>
</dbReference>
<gene>
    <name evidence="1" type="ORF">HMPREF9474_04590</name>
</gene>
<dbReference type="SFLD" id="SFLDG01129">
    <property type="entry name" value="C1.5:_HAD__Beta-PGM__Phosphata"/>
    <property type="match status" value="1"/>
</dbReference>
<dbReference type="Pfam" id="PF00702">
    <property type="entry name" value="Hydrolase"/>
    <property type="match status" value="1"/>
</dbReference>
<dbReference type="Gene3D" id="1.10.150.240">
    <property type="entry name" value="Putative phosphatase, domain 2"/>
    <property type="match status" value="1"/>
</dbReference>
<reference evidence="1 2" key="1">
    <citation type="submission" date="2010-12" db="EMBL/GenBank/DDBJ databases">
        <title>The Genome Sequence of Clostridium symbiosum strain WAL-14163.</title>
        <authorList>
            <person name="Earl A."/>
            <person name="Ward D."/>
            <person name="Feldgarden M."/>
            <person name="Gevers D."/>
            <person name="Finegold S.M."/>
            <person name="Summanen P.H."/>
            <person name="Molitoris D.R."/>
            <person name="Vaisanen M.L."/>
            <person name="Daigneault M."/>
            <person name="Young S.K."/>
            <person name="Zeng Q."/>
            <person name="Gargeya S."/>
            <person name="Fitzgerald M."/>
            <person name="Haas B."/>
            <person name="Abouelleil A."/>
            <person name="Alvarado L."/>
            <person name="Arachchi H.M."/>
            <person name="Berlin A."/>
            <person name="Brown A."/>
            <person name="Chapman S.B."/>
            <person name="Chen Z."/>
            <person name="Dunbar C."/>
            <person name="Freedman E."/>
            <person name="Gearin G."/>
            <person name="Gellesch M."/>
            <person name="Goldberg J."/>
            <person name="Griggs A."/>
            <person name="Gujja S."/>
            <person name="Heilman E."/>
            <person name="Heiman D."/>
            <person name="Howarth C."/>
            <person name="Larson L."/>
            <person name="Lui A."/>
            <person name="MacDonald P.J.P."/>
            <person name="Mehta T."/>
            <person name="Montmayeur A."/>
            <person name="Murphy C."/>
            <person name="Neiman D."/>
            <person name="Pearson M."/>
            <person name="Priest M."/>
            <person name="Roberts A."/>
            <person name="Saif S."/>
            <person name="Shea T."/>
            <person name="Shenoy N."/>
            <person name="Sisk P."/>
            <person name="Stolte C."/>
            <person name="Sykes S."/>
            <person name="White J."/>
            <person name="Yandava C."/>
            <person name="Nusbaum C."/>
            <person name="Birren B."/>
        </authorList>
    </citation>
    <scope>NUCLEOTIDE SEQUENCE [LARGE SCALE GENOMIC DNA]</scope>
    <source>
        <strain evidence="1 2">WAL-14163</strain>
    </source>
</reference>
<dbReference type="InterPro" id="IPR006439">
    <property type="entry name" value="HAD-SF_hydro_IA"/>
</dbReference>
<protein>
    <recommendedName>
        <fullName evidence="3">HAD family phosphatase</fullName>
    </recommendedName>
</protein>
<dbReference type="PRINTS" id="PR00413">
    <property type="entry name" value="HADHALOGNASE"/>
</dbReference>
<evidence type="ECO:0008006" key="3">
    <source>
        <dbReference type="Google" id="ProtNLM"/>
    </source>
</evidence>
<name>E7GUJ5_CLOS6</name>
<comment type="caution">
    <text evidence="1">The sequence shown here is derived from an EMBL/GenBank/DDBJ whole genome shotgun (WGS) entry which is preliminary data.</text>
</comment>
<dbReference type="STRING" id="1512.GCA_900049235_04959"/>
<dbReference type="InterPro" id="IPR023214">
    <property type="entry name" value="HAD_sf"/>
</dbReference>
<dbReference type="SFLD" id="SFLDS00003">
    <property type="entry name" value="Haloacid_Dehalogenase"/>
    <property type="match status" value="1"/>
</dbReference>
<dbReference type="InterPro" id="IPR023198">
    <property type="entry name" value="PGP-like_dom2"/>
</dbReference>
<sequence>MNFRAAVFDLDGTLLDSMDVWEKIDIAFLKKRGLPVPSGYVTEICARSFIEAAEYTIALFHLSESVDAIIREWNEMAAYEYAHNVALSPFTGDYLRQLKHAGIKLAVATGLPQKLYEPCLKKNRIYDLFDVLCSTDDMARGKEYPDIFVHCAERLGVTPEQCLVFDDVLPAVRSAKQAGMIVYGVFEKYSEHNMEEIKKIADGYLIDFHSAPSPTPVVRKVV</sequence>
<dbReference type="CDD" id="cd07505">
    <property type="entry name" value="HAD_BPGM-like"/>
    <property type="match status" value="1"/>
</dbReference>
<organism evidence="1 2">
    <name type="scientific">Clostridium symbiosum (strain WAL-14163)</name>
    <dbReference type="NCBI Taxonomy" id="742740"/>
    <lineage>
        <taxon>Bacteria</taxon>
        <taxon>Bacillati</taxon>
        <taxon>Bacillota</taxon>
        <taxon>Clostridia</taxon>
        <taxon>Lachnospirales</taxon>
        <taxon>Lachnospiraceae</taxon>
        <taxon>Otoolea</taxon>
    </lineage>
</organism>
<evidence type="ECO:0000313" key="2">
    <source>
        <dbReference type="Proteomes" id="UP000002970"/>
    </source>
</evidence>
<dbReference type="SUPFAM" id="SSF56784">
    <property type="entry name" value="HAD-like"/>
    <property type="match status" value="1"/>
</dbReference>
<dbReference type="PANTHER" id="PTHR18901:SF38">
    <property type="entry name" value="PSEUDOURIDINE-5'-PHOSPHATASE"/>
    <property type="match status" value="1"/>
</dbReference>
<keyword evidence="2" id="KW-1185">Reference proteome</keyword>
<dbReference type="InterPro" id="IPR036412">
    <property type="entry name" value="HAD-like_sf"/>
</dbReference>
<evidence type="ECO:0000313" key="1">
    <source>
        <dbReference type="EMBL" id="EGA91552.1"/>
    </source>
</evidence>
<dbReference type="HOGENOM" id="CLU_045011_13_1_9"/>
<proteinExistence type="predicted"/>